<dbReference type="EMBL" id="NIOJ01000083">
    <property type="protein sequence ID" value="PNT94928.1"/>
    <property type="molecule type" value="Genomic_DNA"/>
</dbReference>
<sequence length="169" mass="19373">MKNTIKYIEVFIVVILLAFYFLYSNNYIGVSKSNIEKDARYYQKIDDTWAVAKDTTEAMSAMFFYSEDVADHTFSIYVNRPGFSFGYFFMSGGSLNPNEIAEIHMKGYNERALISVNKQQVNKMEIDDGNEVRTIEIDSEKPFVFILPVNAGIATFYDINGNIIESAKR</sequence>
<feature type="transmembrane region" description="Helical" evidence="1">
    <location>
        <begin position="7"/>
        <end position="23"/>
    </location>
</feature>
<dbReference type="Proteomes" id="UP000236151">
    <property type="component" value="Unassembled WGS sequence"/>
</dbReference>
<dbReference type="AlphaFoldDB" id="A0A2K2F833"/>
<keyword evidence="1" id="KW-0812">Transmembrane</keyword>
<accession>A0A2K2F833</accession>
<dbReference type="RefSeq" id="WP_103083126.1">
    <property type="nucleotide sequence ID" value="NZ_CP021850.1"/>
</dbReference>
<name>A0A2K2F833_9CLOT</name>
<reference evidence="2 3" key="1">
    <citation type="submission" date="2017-06" db="EMBL/GenBank/DDBJ databases">
        <title>Investigating the central metabolism of Clostridium thermosuccinogenes.</title>
        <authorList>
            <person name="Koendjbiharie J.G."/>
            <person name="van Kranenburg R."/>
        </authorList>
    </citation>
    <scope>NUCLEOTIDE SEQUENCE [LARGE SCALE GENOMIC DNA]</scope>
    <source>
        <strain evidence="2 3">DSM 5806</strain>
    </source>
</reference>
<evidence type="ECO:0000256" key="1">
    <source>
        <dbReference type="SAM" id="Phobius"/>
    </source>
</evidence>
<protein>
    <submittedName>
        <fullName evidence="2">Uncharacterized protein</fullName>
    </submittedName>
</protein>
<evidence type="ECO:0000313" key="3">
    <source>
        <dbReference type="Proteomes" id="UP000236151"/>
    </source>
</evidence>
<comment type="caution">
    <text evidence="2">The sequence shown here is derived from an EMBL/GenBank/DDBJ whole genome shotgun (WGS) entry which is preliminary data.</text>
</comment>
<gene>
    <name evidence="2" type="ORF">CDQ84_18010</name>
</gene>
<keyword evidence="3" id="KW-1185">Reference proteome</keyword>
<keyword evidence="1" id="KW-0472">Membrane</keyword>
<dbReference type="OrthoDB" id="1855480at2"/>
<keyword evidence="1" id="KW-1133">Transmembrane helix</keyword>
<dbReference type="KEGG" id="cthd:CDO33_02590"/>
<organism evidence="2 3">
    <name type="scientific">Clostridium thermosuccinogenes</name>
    <dbReference type="NCBI Taxonomy" id="84032"/>
    <lineage>
        <taxon>Bacteria</taxon>
        <taxon>Bacillati</taxon>
        <taxon>Bacillota</taxon>
        <taxon>Clostridia</taxon>
        <taxon>Eubacteriales</taxon>
        <taxon>Clostridiaceae</taxon>
        <taxon>Clostridium</taxon>
    </lineage>
</organism>
<evidence type="ECO:0000313" key="2">
    <source>
        <dbReference type="EMBL" id="PNT94928.1"/>
    </source>
</evidence>
<proteinExistence type="predicted"/>